<feature type="region of interest" description="Disordered" evidence="1">
    <location>
        <begin position="289"/>
        <end position="329"/>
    </location>
</feature>
<proteinExistence type="predicted"/>
<sequence length="476" mass="49484">MLASAPSLEIAKHGRHSRKRGMKLCLLVSDSNSCKSAYKFLRGFYIPAVDQIHLVTAINTEAGRAAALSRQQEILEPELLETAHYHVVLKEDDYSLPESLGRYVETVVRPHIIFMGSTNLCTNTQPTSSGPAFRPNQPAPSSFSPARPFTSAPTRSSSLPYGMSTTSSSSTTTSGSGTFFQRPLQRPQPSSAATAAAAPGPPLLGNSSLALRILPELKCAPVVLVKFNSKGAWLNASTMPASSSPSAGPPPGTGATSTGAAAAGAANGLSPSASIAALSLATNGPVGRMSSAGGVNSPRSFPQRPASALPLVGMGSSPRDPRAGPGTPAGAAAAAAALAAPAGPLTTPMRVMVDLQANSRHVLEWLFEHLTPGRDSLLLTVSQAFDDMHRIKPTAQRLLTAFGVQATVNSFRADTAVFPGPPNKSLPQAVVEGEPDLLVLQTPRCKGMPPATVEIMYAAKTSFLVWPPDYSPGPAR</sequence>
<evidence type="ECO:0000313" key="2">
    <source>
        <dbReference type="EMBL" id="GFR50653.1"/>
    </source>
</evidence>
<feature type="region of interest" description="Disordered" evidence="1">
    <location>
        <begin position="124"/>
        <end position="199"/>
    </location>
</feature>
<gene>
    <name evidence="2" type="ORF">Agub_g12902</name>
</gene>
<dbReference type="AlphaFoldDB" id="A0AAD3DZF3"/>
<evidence type="ECO:0000256" key="1">
    <source>
        <dbReference type="SAM" id="MobiDB-lite"/>
    </source>
</evidence>
<feature type="region of interest" description="Disordered" evidence="1">
    <location>
        <begin position="238"/>
        <end position="264"/>
    </location>
</feature>
<evidence type="ECO:0000313" key="3">
    <source>
        <dbReference type="Proteomes" id="UP001054857"/>
    </source>
</evidence>
<keyword evidence="3" id="KW-1185">Reference proteome</keyword>
<protein>
    <submittedName>
        <fullName evidence="2">Uncharacterized protein</fullName>
    </submittedName>
</protein>
<comment type="caution">
    <text evidence="2">The sequence shown here is derived from an EMBL/GenBank/DDBJ whole genome shotgun (WGS) entry which is preliminary data.</text>
</comment>
<name>A0AAD3DZF3_9CHLO</name>
<organism evidence="2 3">
    <name type="scientific">Astrephomene gubernaculifera</name>
    <dbReference type="NCBI Taxonomy" id="47775"/>
    <lineage>
        <taxon>Eukaryota</taxon>
        <taxon>Viridiplantae</taxon>
        <taxon>Chlorophyta</taxon>
        <taxon>core chlorophytes</taxon>
        <taxon>Chlorophyceae</taxon>
        <taxon>CS clade</taxon>
        <taxon>Chlamydomonadales</taxon>
        <taxon>Astrephomenaceae</taxon>
        <taxon>Astrephomene</taxon>
    </lineage>
</organism>
<accession>A0AAD3DZF3</accession>
<feature type="compositionally biased region" description="Low complexity" evidence="1">
    <location>
        <begin position="187"/>
        <end position="198"/>
    </location>
</feature>
<dbReference type="Proteomes" id="UP001054857">
    <property type="component" value="Unassembled WGS sequence"/>
</dbReference>
<dbReference type="EMBL" id="BMAR01000040">
    <property type="protein sequence ID" value="GFR50653.1"/>
    <property type="molecule type" value="Genomic_DNA"/>
</dbReference>
<reference evidence="2 3" key="1">
    <citation type="journal article" date="2021" name="Sci. Rep.">
        <title>Genome sequencing of the multicellular alga Astrephomene provides insights into convergent evolution of germ-soma differentiation.</title>
        <authorList>
            <person name="Yamashita S."/>
            <person name="Yamamoto K."/>
            <person name="Matsuzaki R."/>
            <person name="Suzuki S."/>
            <person name="Yamaguchi H."/>
            <person name="Hirooka S."/>
            <person name="Minakuchi Y."/>
            <person name="Miyagishima S."/>
            <person name="Kawachi M."/>
            <person name="Toyoda A."/>
            <person name="Nozaki H."/>
        </authorList>
    </citation>
    <scope>NUCLEOTIDE SEQUENCE [LARGE SCALE GENOMIC DNA]</scope>
    <source>
        <strain evidence="2 3">NIES-4017</strain>
    </source>
</reference>
<feature type="compositionally biased region" description="Low complexity" evidence="1">
    <location>
        <begin position="253"/>
        <end position="264"/>
    </location>
</feature>
<feature type="compositionally biased region" description="Low complexity" evidence="1">
    <location>
        <begin position="139"/>
        <end position="178"/>
    </location>
</feature>